<dbReference type="FunFam" id="3.30.50.10:FF:000018">
    <property type="entry name" value="GATA transcription factor"/>
    <property type="match status" value="1"/>
</dbReference>
<evidence type="ECO:0000313" key="15">
    <source>
        <dbReference type="RefSeq" id="XP_027190693.1"/>
    </source>
</evidence>
<dbReference type="InterPro" id="IPR013088">
    <property type="entry name" value="Znf_NHR/GATA"/>
</dbReference>
<keyword evidence="13" id="KW-1185">Reference proteome</keyword>
<dbReference type="PANTHER" id="PTHR45658">
    <property type="entry name" value="GATA TRANSCRIPTION FACTOR"/>
    <property type="match status" value="1"/>
</dbReference>
<dbReference type="RefSeq" id="XP_027190693.1">
    <property type="nucleotide sequence ID" value="XM_027334892.1"/>
</dbReference>
<keyword evidence="5" id="KW-0805">Transcription regulation</keyword>
<reference evidence="13" key="1">
    <citation type="journal article" date="2013" name="Nat. Biotechnol.">
        <title>Draft genome sequence of chickpea (Cicer arietinum) provides a resource for trait improvement.</title>
        <authorList>
            <person name="Varshney R.K."/>
            <person name="Song C."/>
            <person name="Saxena R.K."/>
            <person name="Azam S."/>
            <person name="Yu S."/>
            <person name="Sharpe A.G."/>
            <person name="Cannon S."/>
            <person name="Baek J."/>
            <person name="Rosen B.D."/>
            <person name="Tar'an B."/>
            <person name="Millan T."/>
            <person name="Zhang X."/>
            <person name="Ramsay L.D."/>
            <person name="Iwata A."/>
            <person name="Wang Y."/>
            <person name="Nelson W."/>
            <person name="Farmer A.D."/>
            <person name="Gaur P.M."/>
            <person name="Soderlund C."/>
            <person name="Penmetsa R.V."/>
            <person name="Xu C."/>
            <person name="Bharti A.K."/>
            <person name="He W."/>
            <person name="Winter P."/>
            <person name="Zhao S."/>
            <person name="Hane J.K."/>
            <person name="Carrasquilla-Garcia N."/>
            <person name="Condie J.A."/>
            <person name="Upadhyaya H.D."/>
            <person name="Luo M.C."/>
            <person name="Thudi M."/>
            <person name="Gowda C.L."/>
            <person name="Singh N.P."/>
            <person name="Lichtenzveig J."/>
            <person name="Gali K.K."/>
            <person name="Rubio J."/>
            <person name="Nadarajan N."/>
            <person name="Dolezel J."/>
            <person name="Bansal K.C."/>
            <person name="Xu X."/>
            <person name="Edwards D."/>
            <person name="Zhang G."/>
            <person name="Kahl G."/>
            <person name="Gil J."/>
            <person name="Singh K.B."/>
            <person name="Datta S.K."/>
            <person name="Jackson S.A."/>
            <person name="Wang J."/>
            <person name="Cook D.R."/>
        </authorList>
    </citation>
    <scope>NUCLEOTIDE SEQUENCE [LARGE SCALE GENOMIC DNA]</scope>
    <source>
        <strain evidence="13">cv. CDC Frontier</strain>
    </source>
</reference>
<dbReference type="GO" id="GO:0008270">
    <property type="term" value="F:zinc ion binding"/>
    <property type="evidence" value="ECO:0007669"/>
    <property type="project" value="UniProtKB-KW"/>
</dbReference>
<organism evidence="13 14">
    <name type="scientific">Cicer arietinum</name>
    <name type="common">Chickpea</name>
    <name type="synonym">Garbanzo</name>
    <dbReference type="NCBI Taxonomy" id="3827"/>
    <lineage>
        <taxon>Eukaryota</taxon>
        <taxon>Viridiplantae</taxon>
        <taxon>Streptophyta</taxon>
        <taxon>Embryophyta</taxon>
        <taxon>Tracheophyta</taxon>
        <taxon>Spermatophyta</taxon>
        <taxon>Magnoliopsida</taxon>
        <taxon>eudicotyledons</taxon>
        <taxon>Gunneridae</taxon>
        <taxon>Pentapetalae</taxon>
        <taxon>rosids</taxon>
        <taxon>fabids</taxon>
        <taxon>Fabales</taxon>
        <taxon>Fabaceae</taxon>
        <taxon>Papilionoideae</taxon>
        <taxon>50 kb inversion clade</taxon>
        <taxon>NPAAA clade</taxon>
        <taxon>Hologalegina</taxon>
        <taxon>IRL clade</taxon>
        <taxon>Cicereae</taxon>
        <taxon>Cicer</taxon>
    </lineage>
</organism>
<keyword evidence="3 10" id="KW-0863">Zinc-finger</keyword>
<dbReference type="SMART" id="SM00401">
    <property type="entry name" value="ZnF_GATA"/>
    <property type="match status" value="1"/>
</dbReference>
<evidence type="ECO:0000256" key="3">
    <source>
        <dbReference type="ARBA" id="ARBA00022771"/>
    </source>
</evidence>
<dbReference type="GO" id="GO:0006355">
    <property type="term" value="P:regulation of DNA-templated transcription"/>
    <property type="evidence" value="ECO:0007669"/>
    <property type="project" value="InterPro"/>
</dbReference>
<dbReference type="eggNOG" id="KOG1601">
    <property type="taxonomic scope" value="Eukaryota"/>
</dbReference>
<dbReference type="RefSeq" id="XP_004487098.1">
    <property type="nucleotide sequence ID" value="XM_004487041.3"/>
</dbReference>
<dbReference type="InterPro" id="IPR000679">
    <property type="entry name" value="Znf_GATA"/>
</dbReference>
<comment type="similarity">
    <text evidence="1">Belongs to the type IV zinc-finger family. Class A subfamily.</text>
</comment>
<evidence type="ECO:0000313" key="14">
    <source>
        <dbReference type="RefSeq" id="XP_004487098.1"/>
    </source>
</evidence>
<keyword evidence="2" id="KW-0479">Metal-binding</keyword>
<dbReference type="CDD" id="cd00202">
    <property type="entry name" value="ZnF_GATA"/>
    <property type="match status" value="1"/>
</dbReference>
<dbReference type="GeneID" id="101509222"/>
<dbReference type="PANTHER" id="PTHR45658:SF95">
    <property type="entry name" value="GATA TYPE ZINC FINGER TRANSCRIPTION FACTOR FAMILY PROTEIN"/>
    <property type="match status" value="1"/>
</dbReference>
<dbReference type="PROSITE" id="PS00344">
    <property type="entry name" value="GATA_ZN_FINGER_1"/>
    <property type="match status" value="1"/>
</dbReference>
<evidence type="ECO:0000256" key="7">
    <source>
        <dbReference type="ARBA" id="ARBA00023159"/>
    </source>
</evidence>
<keyword evidence="9" id="KW-0539">Nucleus</keyword>
<evidence type="ECO:0000256" key="10">
    <source>
        <dbReference type="PROSITE-ProRule" id="PRU00094"/>
    </source>
</evidence>
<keyword evidence="6" id="KW-0238">DNA-binding</keyword>
<sequence length="313" mass="35041">MSDPEDNSNKKESWFFDNDFNGLPDDIVFDDVLKFLDLPLEDVDPNGAEEDWSVQFQSLGEPCFDAFSVSSAGLHGESKIRNEIPRTGKSLSAPYNEIPLIKQVAKIAGPTYGKTIPNQNVPFYEKKDLHQYRSYSPVSVFEGSSTSSAETSSFDLPVIPVKRARSKRRRPSILNPVFSISFIPPNSLALQKYHKTPTSESDSNKAKKPRKRDLSVLSGDVETSSSQDSVVTRKCSHCEITKTPQWREGPKGPKTLCNACGVRYRSGRLYPEYRPAASPTFVESIHSNCHKKVMEMRCKVIKECVRAPSRLAT</sequence>
<dbReference type="GO" id="GO:0043565">
    <property type="term" value="F:sequence-specific DNA binding"/>
    <property type="evidence" value="ECO:0007669"/>
    <property type="project" value="InterPro"/>
</dbReference>
<dbReference type="Proteomes" id="UP000087171">
    <property type="component" value="Chromosome Ca1"/>
</dbReference>
<keyword evidence="7" id="KW-0010">Activator</keyword>
<evidence type="ECO:0000256" key="8">
    <source>
        <dbReference type="ARBA" id="ARBA00023163"/>
    </source>
</evidence>
<evidence type="ECO:0000256" key="1">
    <source>
        <dbReference type="ARBA" id="ARBA00005694"/>
    </source>
</evidence>
<dbReference type="PaxDb" id="3827-XP_004487098.1"/>
<dbReference type="AlphaFoldDB" id="A0A1S2XCA4"/>
<feature type="region of interest" description="Disordered" evidence="11">
    <location>
        <begin position="193"/>
        <end position="225"/>
    </location>
</feature>
<dbReference type="KEGG" id="cam:101509222"/>
<keyword evidence="8" id="KW-0804">Transcription</keyword>
<dbReference type="SUPFAM" id="SSF57716">
    <property type="entry name" value="Glucocorticoid receptor-like (DNA-binding domain)"/>
    <property type="match status" value="1"/>
</dbReference>
<feature type="domain" description="GATA-type" evidence="12">
    <location>
        <begin position="233"/>
        <end position="265"/>
    </location>
</feature>
<dbReference type="GO" id="GO:0005634">
    <property type="term" value="C:nucleus"/>
    <property type="evidence" value="ECO:0007669"/>
    <property type="project" value="TreeGrafter"/>
</dbReference>
<evidence type="ECO:0000256" key="9">
    <source>
        <dbReference type="ARBA" id="ARBA00023242"/>
    </source>
</evidence>
<dbReference type="Gene3D" id="3.30.50.10">
    <property type="entry name" value="Erythroid Transcription Factor GATA-1, subunit A"/>
    <property type="match status" value="1"/>
</dbReference>
<gene>
    <name evidence="14 15" type="primary">LOC101509222</name>
</gene>
<protein>
    <submittedName>
        <fullName evidence="14 15">GATA transcription factor 11-like</fullName>
    </submittedName>
</protein>
<evidence type="ECO:0000259" key="12">
    <source>
        <dbReference type="PROSITE" id="PS50114"/>
    </source>
</evidence>
<evidence type="ECO:0000256" key="11">
    <source>
        <dbReference type="SAM" id="MobiDB-lite"/>
    </source>
</evidence>
<dbReference type="PROSITE" id="PS50114">
    <property type="entry name" value="GATA_ZN_FINGER_2"/>
    <property type="match status" value="1"/>
</dbReference>
<name>A0A1S2XCA4_CICAR</name>
<dbReference type="InterPro" id="IPR051140">
    <property type="entry name" value="GATA_TF"/>
</dbReference>
<evidence type="ECO:0000256" key="5">
    <source>
        <dbReference type="ARBA" id="ARBA00023015"/>
    </source>
</evidence>
<evidence type="ECO:0000256" key="4">
    <source>
        <dbReference type="ARBA" id="ARBA00022833"/>
    </source>
</evidence>
<accession>A0A1S2XCA4</accession>
<keyword evidence="4" id="KW-0862">Zinc</keyword>
<dbReference type="OrthoDB" id="2162994at2759"/>
<reference evidence="14 15" key="2">
    <citation type="submission" date="2025-04" db="UniProtKB">
        <authorList>
            <consortium name="RefSeq"/>
        </authorList>
    </citation>
    <scope>IDENTIFICATION</scope>
    <source>
        <tissue evidence="14 15">Etiolated seedlings</tissue>
    </source>
</reference>
<evidence type="ECO:0000256" key="2">
    <source>
        <dbReference type="ARBA" id="ARBA00022723"/>
    </source>
</evidence>
<proteinExistence type="inferred from homology"/>
<evidence type="ECO:0000313" key="13">
    <source>
        <dbReference type="Proteomes" id="UP000087171"/>
    </source>
</evidence>
<dbReference type="GO" id="GO:0030154">
    <property type="term" value="P:cell differentiation"/>
    <property type="evidence" value="ECO:0007669"/>
    <property type="project" value="TreeGrafter"/>
</dbReference>
<evidence type="ECO:0000256" key="6">
    <source>
        <dbReference type="ARBA" id="ARBA00023125"/>
    </source>
</evidence>
<dbReference type="Pfam" id="PF00320">
    <property type="entry name" value="GATA"/>
    <property type="match status" value="1"/>
</dbReference>